<organism evidence="2 3">
    <name type="scientific">Paraburkholderia ribeironis</name>
    <dbReference type="NCBI Taxonomy" id="1247936"/>
    <lineage>
        <taxon>Bacteria</taxon>
        <taxon>Pseudomonadati</taxon>
        <taxon>Pseudomonadota</taxon>
        <taxon>Betaproteobacteria</taxon>
        <taxon>Burkholderiales</taxon>
        <taxon>Burkholderiaceae</taxon>
        <taxon>Paraburkholderia</taxon>
    </lineage>
</organism>
<keyword evidence="3" id="KW-1185">Reference proteome</keyword>
<evidence type="ECO:0000256" key="1">
    <source>
        <dbReference type="SAM" id="MobiDB-lite"/>
    </source>
</evidence>
<dbReference type="Gene3D" id="1.10.10.2830">
    <property type="match status" value="1"/>
</dbReference>
<evidence type="ECO:0000313" key="3">
    <source>
        <dbReference type="Proteomes" id="UP000187012"/>
    </source>
</evidence>
<evidence type="ECO:0000313" key="2">
    <source>
        <dbReference type="EMBL" id="SIT34861.1"/>
    </source>
</evidence>
<name>A0A1N7RIB6_9BURK</name>
<reference evidence="2 3" key="1">
    <citation type="submission" date="2016-12" db="EMBL/GenBank/DDBJ databases">
        <authorList>
            <person name="Song W.-J."/>
            <person name="Kurnit D.M."/>
        </authorList>
    </citation>
    <scope>NUCLEOTIDE SEQUENCE [LARGE SCALE GENOMIC DNA]</scope>
    <source>
        <strain evidence="2 3">STM7296</strain>
    </source>
</reference>
<feature type="compositionally biased region" description="Polar residues" evidence="1">
    <location>
        <begin position="193"/>
        <end position="206"/>
    </location>
</feature>
<proteinExistence type="predicted"/>
<dbReference type="RefSeq" id="WP_094777543.1">
    <property type="nucleotide sequence ID" value="NZ_CYGX02000001.1"/>
</dbReference>
<dbReference type="AlphaFoldDB" id="A0A1N7RIB6"/>
<feature type="region of interest" description="Disordered" evidence="1">
    <location>
        <begin position="183"/>
        <end position="206"/>
    </location>
</feature>
<accession>A0A1N7RIB6</accession>
<dbReference type="EMBL" id="CYGX02000001">
    <property type="protein sequence ID" value="SIT34861.1"/>
    <property type="molecule type" value="Genomic_DNA"/>
</dbReference>
<dbReference type="OrthoDB" id="9099221at2"/>
<gene>
    <name evidence="2" type="ORF">BN2475_10017</name>
</gene>
<protein>
    <submittedName>
        <fullName evidence="2">Uncharacterized protein</fullName>
    </submittedName>
</protein>
<dbReference type="Proteomes" id="UP000187012">
    <property type="component" value="Unassembled WGS sequence"/>
</dbReference>
<sequence>MQSQNLSQTQIPNRRTAIAYHRRLKEENAPILKMGRFYLSMVERNLWPSQTAMAFELGVSIFQISRTIAAARLPESVVGLFASKSLSFADVATLRKLVKEVGEAEVVERSKSVSPDAPTREIFSILTSGKASLRNGVRISRVRGQNYLRLDVPNIEEIAPHIQKLEQMLNLLLLAGGTSDWADRSMPGEKSTARTQSAAGNPRSSA</sequence>